<comment type="caution">
    <text evidence="3">The sequence shown here is derived from an EMBL/GenBank/DDBJ whole genome shotgun (WGS) entry which is preliminary data.</text>
</comment>
<dbReference type="SUPFAM" id="SSF90073">
    <property type="entry name" value="GCM domain"/>
    <property type="match status" value="1"/>
</dbReference>
<dbReference type="InterPro" id="IPR043021">
    <property type="entry name" value="GCM_small"/>
</dbReference>
<sequence>MFQRIKNFFGFGTTSQPQNQQPQVQQPYLYPFGPPLGSGFPYYPPPNGQVAWPYPPYSGIPMAAHNAGGANILLDCQNWAEPGVPPGSHNHQTAIVYAPPPYPPPQMYPAPSNAASEQNIGPMLANTAPPCAPVLAEASLSYQWPDGDVKLECTTGQEPSGWDDQGWMWRSSGARRRGLPASSFRIDKRNCLGVFHCACLSADGKPKRFFRPKKEKKPREKQCTETCHICHSTLTYVSCDASITYYMYNDDNGVQHSVRQHHGRHEHPRPPIKSLPAAARAALDRQVRENPQMTAQQLRVGAGDTQVPLGEINPILLGARKARTEVENSKARQGIIKPAATRNSGFQLLESLSTLKESFETPWVIKSELMDGNFVVMQTPFMREVLLQDQLRSWRQEILVAEGGRHGVVTDGCHDFFKQGVLLISLVFSPVILRWSPVLYTWIGQLDATHHKAHFGQLVHAIAEMCTRGLGYEFDERFYTAILDFSSAQRNGFIDAFVDFMCARIPAWNTLSEKSRIAEATNLRSRAAALIQGCIVHWKRSLHKIKQTIGSQSLYRFEYLAGILEAANTAPAEFVQTAESLLTEFPEVRPWLSWWILPGNGSMIFPAMRTMPVELQARLPHSTNAAESGHWLLYRAVGSGFDLWEGIRRLYRFQREIEMLYAAVTAGHVDARFQGSKPHVKSRIKWHENDGRAPDTRERLAAVQKLEAEFAARNAALTDEERWIACNSAPTLPSAPPPANFTPPTALMRQSYVWDANSCFIDAAMEAYFRAFISMGGPVRGEFLRRIRSETPNTGLRDVVEHFWLRGLLSGAITADSAKGATKPSQTKLVHALLAGQLNVKRLISTKWGGGKDGEGMPGCSRTWLNQMINTDTTSSVQAYFGISHSIKSVCDSEHAIRPFKTATQSEIGMNFNDFRLAQLFISPDSESPSLEDYLMHAIPRERLSTLRKTSYQPLHMGAPKPCPTSSCTGSTSIISISTEWPLLLRIDPICRSYNPEIDPPMVPVSCPLAFNLGPVVQYELIARVIYIPPKGAGKVGHYVTKTRLKGQTYLHNDLRHGGVLSELGPLHLLEDFDPNTSYVLYLRTSKGSTTSRTVDEIQADFGKLPPPPIVEITIPDDPRVKNGPQADEIDQMIIDSIASPVKNPHPQSADSPERYFTPDQSPGPPTSPGFNLNQVTPDENSFAETDSQTPCPLWCEGCGAQNPDGDGIFDEVQCERCRNWSHFDCLPSGVDWHSEDIHFVCKYCHEADPLADILWPGKNVMVPDPNMPDWKAPDVLWYPAKFVKRNKKASPHEEYEFQWFECTDGTVYQSEHSILPPEILRTFRRGRKFCEEIDEVDLTPAQFGNVRMPFYLLPDHPGHKNAQLAHIFDAAIPHAAEILATFDPAHPVISNFNEHFKGSKAIERRRAAGDWMRTLNLVPTPELEAVLQPSLTILLGHQALAHLLEPECQERVLGVGSALLQTLAVQHELREPLNLNGDILEDLITGRVVRYLSDGPAALEAMFGAIPWPAGNSGTLAGRMEGFKRTHAFYDPGFRPPTFRRDDPSIFVPTAAIPIQLKRKGDGDIEEEKKPAKRPKTSKKTKKIEGADREVKEKRKADGDIEEEKKPAKRAKSSKETKKIEETDGEVKGKVWTKRLRNRAAR</sequence>
<feature type="compositionally biased region" description="Basic and acidic residues" evidence="1">
    <location>
        <begin position="1560"/>
        <end position="1571"/>
    </location>
</feature>
<dbReference type="Pfam" id="PF03615">
    <property type="entry name" value="GCM"/>
    <property type="match status" value="1"/>
</dbReference>
<feature type="region of interest" description="Disordered" evidence="1">
    <location>
        <begin position="1140"/>
        <end position="1187"/>
    </location>
</feature>
<protein>
    <recommendedName>
        <fullName evidence="2">GCM domain-containing protein</fullName>
    </recommendedName>
</protein>
<evidence type="ECO:0000313" key="4">
    <source>
        <dbReference type="Proteomes" id="UP001218218"/>
    </source>
</evidence>
<dbReference type="Gene3D" id="2.20.25.670">
    <property type="entry name" value="GCM domain, large subdomain"/>
    <property type="match status" value="1"/>
</dbReference>
<dbReference type="InterPro" id="IPR011011">
    <property type="entry name" value="Znf_FYVE_PHD"/>
</dbReference>
<evidence type="ECO:0000259" key="2">
    <source>
        <dbReference type="PROSITE" id="PS50807"/>
    </source>
</evidence>
<evidence type="ECO:0000313" key="3">
    <source>
        <dbReference type="EMBL" id="KAJ7333359.1"/>
    </source>
</evidence>
<proteinExistence type="predicted"/>
<dbReference type="InterPro" id="IPR043020">
    <property type="entry name" value="GCM_large"/>
</dbReference>
<accession>A0AAD6ZPC2</accession>
<name>A0AAD6ZPC2_9AGAR</name>
<dbReference type="SUPFAM" id="SSF57903">
    <property type="entry name" value="FYVE/PHD zinc finger"/>
    <property type="match status" value="1"/>
</dbReference>
<feature type="region of interest" description="Disordered" evidence="1">
    <location>
        <begin position="1100"/>
        <end position="1125"/>
    </location>
</feature>
<feature type="compositionally biased region" description="Basic residues" evidence="1">
    <location>
        <begin position="1632"/>
        <end position="1643"/>
    </location>
</feature>
<feature type="compositionally biased region" description="Polar residues" evidence="1">
    <location>
        <begin position="1169"/>
        <end position="1187"/>
    </location>
</feature>
<dbReference type="GO" id="GO:0003677">
    <property type="term" value="F:DNA binding"/>
    <property type="evidence" value="ECO:0007669"/>
    <property type="project" value="InterPro"/>
</dbReference>
<dbReference type="Gene3D" id="3.30.70.3530">
    <property type="entry name" value="GCM motif"/>
    <property type="match status" value="1"/>
</dbReference>
<evidence type="ECO:0000256" key="1">
    <source>
        <dbReference type="SAM" id="MobiDB-lite"/>
    </source>
</evidence>
<gene>
    <name evidence="3" type="ORF">DFH08DRAFT_1020914</name>
</gene>
<feature type="compositionally biased region" description="Basic and acidic residues" evidence="1">
    <location>
        <begin position="1584"/>
        <end position="1607"/>
    </location>
</feature>
<organism evidence="3 4">
    <name type="scientific">Mycena albidolilacea</name>
    <dbReference type="NCBI Taxonomy" id="1033008"/>
    <lineage>
        <taxon>Eukaryota</taxon>
        <taxon>Fungi</taxon>
        <taxon>Dikarya</taxon>
        <taxon>Basidiomycota</taxon>
        <taxon>Agaricomycotina</taxon>
        <taxon>Agaricomycetes</taxon>
        <taxon>Agaricomycetidae</taxon>
        <taxon>Agaricales</taxon>
        <taxon>Marasmiineae</taxon>
        <taxon>Mycenaceae</taxon>
        <taxon>Mycena</taxon>
    </lineage>
</organism>
<dbReference type="CDD" id="cd15489">
    <property type="entry name" value="PHD_SF"/>
    <property type="match status" value="1"/>
</dbReference>
<feature type="region of interest" description="Disordered" evidence="1">
    <location>
        <begin position="1559"/>
        <end position="1643"/>
    </location>
</feature>
<feature type="compositionally biased region" description="Basic and acidic residues" evidence="1">
    <location>
        <begin position="1614"/>
        <end position="1630"/>
    </location>
</feature>
<reference evidence="3" key="1">
    <citation type="submission" date="2023-03" db="EMBL/GenBank/DDBJ databases">
        <title>Massive genome expansion in bonnet fungi (Mycena s.s.) driven by repeated elements and novel gene families across ecological guilds.</title>
        <authorList>
            <consortium name="Lawrence Berkeley National Laboratory"/>
            <person name="Harder C.B."/>
            <person name="Miyauchi S."/>
            <person name="Viragh M."/>
            <person name="Kuo A."/>
            <person name="Thoen E."/>
            <person name="Andreopoulos B."/>
            <person name="Lu D."/>
            <person name="Skrede I."/>
            <person name="Drula E."/>
            <person name="Henrissat B."/>
            <person name="Morin E."/>
            <person name="Kohler A."/>
            <person name="Barry K."/>
            <person name="LaButti K."/>
            <person name="Morin E."/>
            <person name="Salamov A."/>
            <person name="Lipzen A."/>
            <person name="Mereny Z."/>
            <person name="Hegedus B."/>
            <person name="Baldrian P."/>
            <person name="Stursova M."/>
            <person name="Weitz H."/>
            <person name="Taylor A."/>
            <person name="Grigoriev I.V."/>
            <person name="Nagy L.G."/>
            <person name="Martin F."/>
            <person name="Kauserud H."/>
        </authorList>
    </citation>
    <scope>NUCLEOTIDE SEQUENCE</scope>
    <source>
        <strain evidence="3">CBHHK002</strain>
    </source>
</reference>
<dbReference type="EMBL" id="JARIHO010000034">
    <property type="protein sequence ID" value="KAJ7333359.1"/>
    <property type="molecule type" value="Genomic_DNA"/>
</dbReference>
<dbReference type="InterPro" id="IPR036115">
    <property type="entry name" value="GCM_dom_sf"/>
</dbReference>
<dbReference type="InterPro" id="IPR003902">
    <property type="entry name" value="Tscrpt_reg_GCM"/>
</dbReference>
<feature type="compositionally biased region" description="Basic residues" evidence="1">
    <location>
        <begin position="1572"/>
        <end position="1583"/>
    </location>
</feature>
<dbReference type="GO" id="GO:0006355">
    <property type="term" value="P:regulation of DNA-templated transcription"/>
    <property type="evidence" value="ECO:0007669"/>
    <property type="project" value="InterPro"/>
</dbReference>
<dbReference type="Proteomes" id="UP001218218">
    <property type="component" value="Unassembled WGS sequence"/>
</dbReference>
<dbReference type="PROSITE" id="PS50807">
    <property type="entry name" value="GCM"/>
    <property type="match status" value="1"/>
</dbReference>
<feature type="domain" description="GCM" evidence="2">
    <location>
        <begin position="122"/>
        <end position="283"/>
    </location>
</feature>
<keyword evidence="4" id="KW-1185">Reference proteome</keyword>